<comment type="caution">
    <text evidence="3">The sequence shown here is derived from an EMBL/GenBank/DDBJ whole genome shotgun (WGS) entry which is preliminary data.</text>
</comment>
<dbReference type="GO" id="GO:0005634">
    <property type="term" value="C:nucleus"/>
    <property type="evidence" value="ECO:0007669"/>
    <property type="project" value="TreeGrafter"/>
</dbReference>
<feature type="domain" description="Exportin-1/Importin-beta-like" evidence="1">
    <location>
        <begin position="29"/>
        <end position="190"/>
    </location>
</feature>
<proteinExistence type="predicted"/>
<organism evidence="3 4">
    <name type="scientific">Hymenochirus boettgeri</name>
    <name type="common">Congo dwarf clawed frog</name>
    <dbReference type="NCBI Taxonomy" id="247094"/>
    <lineage>
        <taxon>Eukaryota</taxon>
        <taxon>Metazoa</taxon>
        <taxon>Chordata</taxon>
        <taxon>Craniata</taxon>
        <taxon>Vertebrata</taxon>
        <taxon>Euteleostomi</taxon>
        <taxon>Amphibia</taxon>
        <taxon>Batrachia</taxon>
        <taxon>Anura</taxon>
        <taxon>Pipoidea</taxon>
        <taxon>Pipidae</taxon>
        <taxon>Pipinae</taxon>
        <taxon>Hymenochirus</taxon>
    </lineage>
</organism>
<gene>
    <name evidence="3" type="ORF">GDO86_018630</name>
</gene>
<protein>
    <recommendedName>
        <fullName evidence="5">Exportin 5</fullName>
    </recommendedName>
</protein>
<evidence type="ECO:0000259" key="2">
    <source>
        <dbReference type="Pfam" id="PF19273"/>
    </source>
</evidence>
<dbReference type="OrthoDB" id="2215036at2759"/>
<dbReference type="GO" id="GO:0006405">
    <property type="term" value="P:RNA export from nucleus"/>
    <property type="evidence" value="ECO:0007669"/>
    <property type="project" value="TreeGrafter"/>
</dbReference>
<dbReference type="InterPro" id="IPR011989">
    <property type="entry name" value="ARM-like"/>
</dbReference>
<dbReference type="SUPFAM" id="SSF48371">
    <property type="entry name" value="ARM repeat"/>
    <property type="match status" value="1"/>
</dbReference>
<evidence type="ECO:0000313" key="4">
    <source>
        <dbReference type="Proteomes" id="UP000812440"/>
    </source>
</evidence>
<dbReference type="InterPro" id="IPR013598">
    <property type="entry name" value="Exportin-1/Importin-b-like"/>
</dbReference>
<dbReference type="EMBL" id="JAACNH010001742">
    <property type="protein sequence ID" value="KAG8430021.1"/>
    <property type="molecule type" value="Genomic_DNA"/>
</dbReference>
<dbReference type="Pfam" id="PF08389">
    <property type="entry name" value="Xpo1"/>
    <property type="match status" value="1"/>
</dbReference>
<reference evidence="3" key="1">
    <citation type="thesis" date="2020" institute="ProQuest LLC" country="789 East Eisenhower Parkway, Ann Arbor, MI, USA">
        <title>Comparative Genomics and Chromosome Evolution.</title>
        <authorList>
            <person name="Mudd A.B."/>
        </authorList>
    </citation>
    <scope>NUCLEOTIDE SEQUENCE</scope>
    <source>
        <strain evidence="3">Female2</strain>
        <tissue evidence="3">Blood</tissue>
    </source>
</reference>
<feature type="domain" description="Exportin-5 C-terminal" evidence="2">
    <location>
        <begin position="232"/>
        <end position="1006"/>
    </location>
</feature>
<dbReference type="InterPro" id="IPR045478">
    <property type="entry name" value="Exportin-5_C"/>
</dbReference>
<dbReference type="Proteomes" id="UP000812440">
    <property type="component" value="Unassembled WGS sequence"/>
</dbReference>
<dbReference type="Gene3D" id="1.25.10.10">
    <property type="entry name" value="Leucine-rich Repeat Variant"/>
    <property type="match status" value="1"/>
</dbReference>
<dbReference type="InterPro" id="IPR045065">
    <property type="entry name" value="XPO1/5"/>
</dbReference>
<dbReference type="Pfam" id="PF19273">
    <property type="entry name" value="Exportin-5"/>
    <property type="match status" value="1"/>
</dbReference>
<evidence type="ECO:0000313" key="3">
    <source>
        <dbReference type="EMBL" id="KAG8430021.1"/>
    </source>
</evidence>
<dbReference type="GO" id="GO:0006611">
    <property type="term" value="P:protein export from nucleus"/>
    <property type="evidence" value="ECO:0007669"/>
    <property type="project" value="InterPro"/>
</dbReference>
<feature type="non-terminal residue" evidence="3">
    <location>
        <position position="1010"/>
    </location>
</feature>
<dbReference type="PANTHER" id="PTHR11223">
    <property type="entry name" value="EXPORTIN 1/5"/>
    <property type="match status" value="1"/>
</dbReference>
<evidence type="ECO:0000259" key="1">
    <source>
        <dbReference type="Pfam" id="PF08389"/>
    </source>
</evidence>
<dbReference type="PANTHER" id="PTHR11223:SF3">
    <property type="entry name" value="EXPORTIN-5"/>
    <property type="match status" value="1"/>
</dbReference>
<sequence>MTAEDKVCLKESVMGLVSNGIRPILDEESHIKNMIARIVVEMIKREWPQHWPDMLNELDMLTKFGEAQTELVLFVLLRLAEDVVTFQALPAQRRREIQSTMTLNMDRLFAFMLNILQQSVQHYQQLKADPGNTVKAQGLCRVALAALNTLAGYIDWVSVIHITEKNCKLLEMLCVLLSEPELQLEAAECLLIAVSRKGKMEDRVPLLVLLGDEPIQYILSVAQMVHGGKMQEKHYVFLKRLCQVLCALGSQICSLTLAPDIKVKTPGNFGKYLDSLLSFTKHPSQFLVFSTLATWGSIFRHEVLSRDPQLLAVVPEFLRAAMVNMAKVGCPSRDDSPSCEYSRLDFDSDEDFSSFFNSFRATMGDVVRAACRLDPKTGFRIAEEWMKYVVSQPLSAGPNNLIPSEGLCGLQSPALLQWDAMTFFSECVTGQMFRTLHKEEVPVTEGISLLQKVLAYETNDPFVLSYVLTNLSSLFPFVTYVNTYVSSVLSKLLAAVTFELPADRKVPRSRSVKNVRRHACSSLIKISRDYPDLLLPHFDLLYTSVRTLLGGDQSLTQMEKCALIEVIVLVSNQLKNYEQQRNFLDQLLHPIISIWLSEEIQRAVSGPDEFISYVGAAMLGYEQKEEELYRVNHYRLCFCCCAMLAVVKRARWPNDLEEAKSGGFLSGLNDLPLYRNPCTGVVLKVLDSLLALIRTHNHLNAPEVLAKTGDWFRKAMDLSDFEKKTILGLFQPVLDLYEKPVNKTPLDRIQIFFCTMIDSCYQFLGNCGPSLQHDFYSIADLGPRLLRSAFSNLDGITDFRLRAMLRVFVKPFILSCPPEKYESLICPIFGPLLTYLHQRLSHKWLMIKHRTLVSEEENCESQEVLDDQVMRLLTRDVVDLIVACCVTKKSSDNNVGLTDGLHGAGQAPGEDDEMMGTESVAPGSLELTELGKVLMANEEVSAAVLVLSYSPLVWTDTIACQKAASQLCWTLFKQVLSGVLPSDTALCFFSNVLCGLQTHGQHESVMVVLV</sequence>
<keyword evidence="4" id="KW-1185">Reference proteome</keyword>
<accession>A0A8T2IHH6</accession>
<dbReference type="InterPro" id="IPR016024">
    <property type="entry name" value="ARM-type_fold"/>
</dbReference>
<dbReference type="GO" id="GO:0003723">
    <property type="term" value="F:RNA binding"/>
    <property type="evidence" value="ECO:0007669"/>
    <property type="project" value="TreeGrafter"/>
</dbReference>
<dbReference type="GO" id="GO:0042565">
    <property type="term" value="C:RNA nuclear export complex"/>
    <property type="evidence" value="ECO:0007669"/>
    <property type="project" value="TreeGrafter"/>
</dbReference>
<evidence type="ECO:0008006" key="5">
    <source>
        <dbReference type="Google" id="ProtNLM"/>
    </source>
</evidence>
<dbReference type="AlphaFoldDB" id="A0A8T2IHH6"/>
<name>A0A8T2IHH6_9PIPI</name>
<dbReference type="GO" id="GO:0005049">
    <property type="term" value="F:nuclear export signal receptor activity"/>
    <property type="evidence" value="ECO:0007669"/>
    <property type="project" value="InterPro"/>
</dbReference>
<dbReference type="GO" id="GO:0005737">
    <property type="term" value="C:cytoplasm"/>
    <property type="evidence" value="ECO:0007669"/>
    <property type="project" value="TreeGrafter"/>
</dbReference>